<feature type="region of interest" description="Disordered" evidence="10">
    <location>
        <begin position="317"/>
        <end position="358"/>
    </location>
</feature>
<keyword evidence="3" id="KW-0963">Cytoplasm</keyword>
<evidence type="ECO:0000313" key="13">
    <source>
        <dbReference type="Proteomes" id="UP000087171"/>
    </source>
</evidence>
<dbReference type="PANTHER" id="PTHR22957">
    <property type="entry name" value="TBC1 DOMAIN FAMILY MEMBER GTPASE-ACTIVATING PROTEIN"/>
    <property type="match status" value="1"/>
</dbReference>
<dbReference type="PaxDb" id="3827-XP_004508468.1"/>
<dbReference type="Gene3D" id="1.10.472.80">
    <property type="entry name" value="Ypt/Rab-GAP domain of gyp1p, domain 3"/>
    <property type="match status" value="1"/>
</dbReference>
<comment type="subcellular location">
    <subcellularLocation>
        <location evidence="1">Cytoplasm</location>
    </subcellularLocation>
</comment>
<evidence type="ECO:0000256" key="1">
    <source>
        <dbReference type="ARBA" id="ARBA00004496"/>
    </source>
</evidence>
<evidence type="ECO:0000256" key="6">
    <source>
        <dbReference type="ARBA" id="ARBA00055283"/>
    </source>
</evidence>
<evidence type="ECO:0000259" key="12">
    <source>
        <dbReference type="PROSITE" id="PS50086"/>
    </source>
</evidence>
<keyword evidence="2" id="KW-0343">GTPase activation</keyword>
<evidence type="ECO:0000256" key="2">
    <source>
        <dbReference type="ARBA" id="ARBA00022468"/>
    </source>
</evidence>
<keyword evidence="11" id="KW-1133">Transmembrane helix</keyword>
<reference evidence="14" key="2">
    <citation type="submission" date="2025-08" db="UniProtKB">
        <authorList>
            <consortium name="RefSeq"/>
        </authorList>
    </citation>
    <scope>IDENTIFICATION</scope>
    <source>
        <tissue evidence="14">Etiolated seedlings</tissue>
    </source>
</reference>
<dbReference type="FunFam" id="1.10.472.80:FF:000005">
    <property type="entry name" value="TBC1 domain family member 15"/>
    <property type="match status" value="1"/>
</dbReference>
<dbReference type="Gene3D" id="2.30.29.230">
    <property type="match status" value="1"/>
</dbReference>
<evidence type="ECO:0000256" key="8">
    <source>
        <dbReference type="ARBA" id="ARBA00067480"/>
    </source>
</evidence>
<evidence type="ECO:0000313" key="14">
    <source>
        <dbReference type="RefSeq" id="XP_004508468.1"/>
    </source>
</evidence>
<gene>
    <name evidence="14" type="primary">LOC101501105</name>
</gene>
<evidence type="ECO:0000256" key="10">
    <source>
        <dbReference type="SAM" id="MobiDB-lite"/>
    </source>
</evidence>
<dbReference type="eggNOG" id="KOG2197">
    <property type="taxonomic scope" value="Eukaryota"/>
</dbReference>
<organism evidence="13 14">
    <name type="scientific">Cicer arietinum</name>
    <name type="common">Chickpea</name>
    <name type="synonym">Garbanzo</name>
    <dbReference type="NCBI Taxonomy" id="3827"/>
    <lineage>
        <taxon>Eukaryota</taxon>
        <taxon>Viridiplantae</taxon>
        <taxon>Streptophyta</taxon>
        <taxon>Embryophyta</taxon>
        <taxon>Tracheophyta</taxon>
        <taxon>Spermatophyta</taxon>
        <taxon>Magnoliopsida</taxon>
        <taxon>eudicotyledons</taxon>
        <taxon>Gunneridae</taxon>
        <taxon>Pentapetalae</taxon>
        <taxon>rosids</taxon>
        <taxon>fabids</taxon>
        <taxon>Fabales</taxon>
        <taxon>Fabaceae</taxon>
        <taxon>Papilionoideae</taxon>
        <taxon>50 kb inversion clade</taxon>
        <taxon>NPAAA clade</taxon>
        <taxon>Hologalegina</taxon>
        <taxon>IRL clade</taxon>
        <taxon>Cicereae</taxon>
        <taxon>Cicer</taxon>
    </lineage>
</organism>
<dbReference type="SMART" id="SM00164">
    <property type="entry name" value="TBC"/>
    <property type="match status" value="1"/>
</dbReference>
<dbReference type="GeneID" id="101501105"/>
<evidence type="ECO:0000256" key="9">
    <source>
        <dbReference type="ARBA" id="ARBA00082539"/>
    </source>
</evidence>
<name>A0A1S2YQT1_CICAR</name>
<feature type="domain" description="Rab-GAP TBC" evidence="12">
    <location>
        <begin position="405"/>
        <end position="615"/>
    </location>
</feature>
<dbReference type="GO" id="GO:0005096">
    <property type="term" value="F:GTPase activator activity"/>
    <property type="evidence" value="ECO:0007669"/>
    <property type="project" value="UniProtKB-KW"/>
</dbReference>
<dbReference type="Gene3D" id="1.10.8.270">
    <property type="entry name" value="putative rabgap domain of human tbc1 domain family member 14 like domains"/>
    <property type="match status" value="1"/>
</dbReference>
<dbReference type="GO" id="GO:0005737">
    <property type="term" value="C:cytoplasm"/>
    <property type="evidence" value="ECO:0007669"/>
    <property type="project" value="UniProtKB-SubCell"/>
</dbReference>
<proteinExistence type="predicted"/>
<keyword evidence="13" id="KW-1185">Reference proteome</keyword>
<evidence type="ECO:0000256" key="5">
    <source>
        <dbReference type="ARBA" id="ARBA00022990"/>
    </source>
</evidence>
<feature type="transmembrane region" description="Helical" evidence="11">
    <location>
        <begin position="12"/>
        <end position="41"/>
    </location>
</feature>
<dbReference type="RefSeq" id="XP_004508468.1">
    <property type="nucleotide sequence ID" value="XM_004508411.2"/>
</dbReference>
<comment type="function">
    <text evidence="6">Acts as a GTPase activating protein for RAB7A. Does not act on RAB4, RAB5 or RAB6.</text>
</comment>
<protein>
    <recommendedName>
        <fullName evidence="8">TBC1 domain family member 15</fullName>
    </recommendedName>
    <alternativeName>
        <fullName evidence="9">GTPase-activating protein RAB7</fullName>
    </alternativeName>
</protein>
<evidence type="ECO:0000256" key="7">
    <source>
        <dbReference type="ARBA" id="ARBA00065268"/>
    </source>
</evidence>
<dbReference type="STRING" id="3827.A0A1S2YQT1"/>
<evidence type="ECO:0000256" key="3">
    <source>
        <dbReference type="ARBA" id="ARBA00022490"/>
    </source>
</evidence>
<reference evidence="13" key="1">
    <citation type="journal article" date="2013" name="Nat. Biotechnol.">
        <title>Draft genome sequence of chickpea (Cicer arietinum) provides a resource for trait improvement.</title>
        <authorList>
            <person name="Varshney R.K."/>
            <person name="Song C."/>
            <person name="Saxena R.K."/>
            <person name="Azam S."/>
            <person name="Yu S."/>
            <person name="Sharpe A.G."/>
            <person name="Cannon S."/>
            <person name="Baek J."/>
            <person name="Rosen B.D."/>
            <person name="Tar'an B."/>
            <person name="Millan T."/>
            <person name="Zhang X."/>
            <person name="Ramsay L.D."/>
            <person name="Iwata A."/>
            <person name="Wang Y."/>
            <person name="Nelson W."/>
            <person name="Farmer A.D."/>
            <person name="Gaur P.M."/>
            <person name="Soderlund C."/>
            <person name="Penmetsa R.V."/>
            <person name="Xu C."/>
            <person name="Bharti A.K."/>
            <person name="He W."/>
            <person name="Winter P."/>
            <person name="Zhao S."/>
            <person name="Hane J.K."/>
            <person name="Carrasquilla-Garcia N."/>
            <person name="Condie J.A."/>
            <person name="Upadhyaya H.D."/>
            <person name="Luo M.C."/>
            <person name="Thudi M."/>
            <person name="Gowda C.L."/>
            <person name="Singh N.P."/>
            <person name="Lichtenzveig J."/>
            <person name="Gali K.K."/>
            <person name="Rubio J."/>
            <person name="Nadarajan N."/>
            <person name="Dolezel J."/>
            <person name="Bansal K.C."/>
            <person name="Xu X."/>
            <person name="Edwards D."/>
            <person name="Zhang G."/>
            <person name="Kahl G."/>
            <person name="Gil J."/>
            <person name="Singh K.B."/>
            <person name="Datta S.K."/>
            <person name="Jackson S.A."/>
            <person name="Wang J."/>
            <person name="Cook D.R."/>
        </authorList>
    </citation>
    <scope>NUCLEOTIDE SEQUENCE [LARGE SCALE GENOMIC DNA]</scope>
    <source>
        <strain evidence="13">cv. CDC Frontier</strain>
    </source>
</reference>
<dbReference type="Proteomes" id="UP000087171">
    <property type="component" value="Chromosome Ca7"/>
</dbReference>
<sequence>MHYPRYYRQKRLVLPFLLSAYFPATRIFFSFASKILLSLFLTDCFLLSAKSPMLDSDLHDLSDDADYAASQQQGSASVMLCNDSTKQSSSSSDQDGAEIVYSKDNVAIHPTQFAISGRLKLIKQGSSLFMTWIPYKGHNSDNGLSDKDRNLYTIRAVPFTDIRSIRRHTPALGWQYIIVVLSSGLAYPPLYFYSGGVKEFLATIKQHVLLVRSAEDANVFLVNDFQSTLQRTLSSLELPRAVPLACGPSNMSESTLKENQERNDSGVNNGRVSVPQFHGRPRHKVHDPARDLSIQVLEKFSLVTKFARETTSQLFRENQTNGFSANERRTHIQTNLDPPKASSVAEKNSDENSANSDSREFDELSLVWGKPRQPPLGSEEWITFLDSEGRVTNSEALRKRIFYGGLDHKLRNEVWGLLLGYYPYDSTYAEREFLKSVKKSEYETIKNQWQSISSAQAKRFTKFRERKGLIEKDVVRTDRSITFYEGDDNPNVNVLRDILLTYSFYNFDLGYCQGMSDLLSPILFVIDDESEAFWCFVALMERLGPNFNRDQNGMHSQLFALSKLVEMLDSPLHNYFKQRDCLNYFFCFRWILIQFKREFEFEKTLRLWEVLWTHYPSEHLHLYVCVAVLKRFRSKIMGEEMDFDSLLKFINELSGHIDLDATLRDAEALCICAGEEGAARIPPGTPPSLPVDDGSFYIQQDDEVL</sequence>
<dbReference type="FunFam" id="1.10.8.270:FF:000005">
    <property type="entry name" value="TBC1 domain family member 15"/>
    <property type="match status" value="1"/>
</dbReference>
<dbReference type="Pfam" id="PF12068">
    <property type="entry name" value="PH_RBD"/>
    <property type="match status" value="1"/>
</dbReference>
<comment type="subunit">
    <text evidence="7">Interacts with non-phosphorylated form of RAB8A; phosphorylation of RAB8A at 'Thr-72' disrupts this interaction. Interacts with ARMC12.</text>
</comment>
<dbReference type="Pfam" id="PF00566">
    <property type="entry name" value="RabGAP-TBC"/>
    <property type="match status" value="1"/>
</dbReference>
<dbReference type="InterPro" id="IPR000195">
    <property type="entry name" value="Rab-GAP-TBC_dom"/>
</dbReference>
<keyword evidence="5" id="KW-0007">Acetylation</keyword>
<keyword evidence="4" id="KW-0597">Phosphoprotein</keyword>
<accession>A0A1S2YQT1</accession>
<dbReference type="PANTHER" id="PTHR22957:SF502">
    <property type="entry name" value="SMALL G PROTEIN SIGNALING MODULATOR 2-RELATED"/>
    <property type="match status" value="1"/>
</dbReference>
<dbReference type="AlphaFoldDB" id="A0A1S2YQT1"/>
<evidence type="ECO:0000256" key="4">
    <source>
        <dbReference type="ARBA" id="ARBA00022553"/>
    </source>
</evidence>
<keyword evidence="11" id="KW-0812">Transmembrane</keyword>
<dbReference type="OrthoDB" id="10264062at2759"/>
<evidence type="ECO:0000256" key="11">
    <source>
        <dbReference type="SAM" id="Phobius"/>
    </source>
</evidence>
<dbReference type="InterPro" id="IPR021935">
    <property type="entry name" value="SGSM1/2_RBD"/>
</dbReference>
<dbReference type="KEGG" id="cam:101501105"/>
<keyword evidence="11" id="KW-0472">Membrane</keyword>
<dbReference type="InterPro" id="IPR035969">
    <property type="entry name" value="Rab-GAP_TBC_sf"/>
</dbReference>
<dbReference type="PROSITE" id="PS50086">
    <property type="entry name" value="TBC_RABGAP"/>
    <property type="match status" value="1"/>
</dbReference>
<dbReference type="SUPFAM" id="SSF47923">
    <property type="entry name" value="Ypt/Rab-GAP domain of gyp1p"/>
    <property type="match status" value="2"/>
</dbReference>